<feature type="repeat" description="TPR" evidence="3">
    <location>
        <begin position="839"/>
        <end position="872"/>
    </location>
</feature>
<evidence type="ECO:0000256" key="2">
    <source>
        <dbReference type="ARBA" id="ARBA00022803"/>
    </source>
</evidence>
<evidence type="ECO:0000256" key="3">
    <source>
        <dbReference type="PROSITE-ProRule" id="PRU00339"/>
    </source>
</evidence>
<dbReference type="PANTHER" id="PTHR15704">
    <property type="entry name" value="SUPERKILLER 3 PROTEIN-RELATED"/>
    <property type="match status" value="1"/>
</dbReference>
<protein>
    <submittedName>
        <fullName evidence="5">Tetratricopeptide repeat protein 37</fullName>
    </submittedName>
</protein>
<gene>
    <name evidence="5" type="primary">LOC105360467</name>
</gene>
<feature type="repeat" description="TPR" evidence="3">
    <location>
        <begin position="442"/>
        <end position="475"/>
    </location>
</feature>
<feature type="repeat" description="TPR" evidence="3">
    <location>
        <begin position="579"/>
        <end position="612"/>
    </location>
</feature>
<keyword evidence="2 3" id="KW-0802">TPR repeat</keyword>
<proteinExistence type="predicted"/>
<keyword evidence="4" id="KW-1185">Reference proteome</keyword>
<dbReference type="GeneID" id="105360467"/>
<dbReference type="InterPro" id="IPR039226">
    <property type="entry name" value="Ski3/TTC37"/>
</dbReference>
<dbReference type="SUPFAM" id="SSF48452">
    <property type="entry name" value="TPR-like"/>
    <property type="match status" value="7"/>
</dbReference>
<dbReference type="InterPro" id="IPR019734">
    <property type="entry name" value="TPR_rpt"/>
</dbReference>
<dbReference type="PANTHER" id="PTHR15704:SF7">
    <property type="entry name" value="SUPERKILLER COMPLEX PROTEIN 3"/>
    <property type="match status" value="1"/>
</dbReference>
<dbReference type="Gene3D" id="1.25.40.10">
    <property type="entry name" value="Tetratricopeptide repeat domain"/>
    <property type="match status" value="6"/>
</dbReference>
<dbReference type="PROSITE" id="PS50005">
    <property type="entry name" value="TPR"/>
    <property type="match status" value="4"/>
</dbReference>
<dbReference type="KEGG" id="csol:105360467"/>
<evidence type="ECO:0000313" key="4">
    <source>
        <dbReference type="Proteomes" id="UP000695007"/>
    </source>
</evidence>
<dbReference type="Proteomes" id="UP000695007">
    <property type="component" value="Unplaced"/>
</dbReference>
<dbReference type="GO" id="GO:0006401">
    <property type="term" value="P:RNA catabolic process"/>
    <property type="evidence" value="ECO:0007669"/>
    <property type="project" value="InterPro"/>
</dbReference>
<dbReference type="InterPro" id="IPR011990">
    <property type="entry name" value="TPR-like_helical_dom_sf"/>
</dbReference>
<dbReference type="SMART" id="SM00028">
    <property type="entry name" value="TPR"/>
    <property type="match status" value="8"/>
</dbReference>
<feature type="repeat" description="TPR" evidence="3">
    <location>
        <begin position="545"/>
        <end position="578"/>
    </location>
</feature>
<evidence type="ECO:0000256" key="1">
    <source>
        <dbReference type="ARBA" id="ARBA00022737"/>
    </source>
</evidence>
<organism evidence="4 5">
    <name type="scientific">Ceratosolen solmsi marchali</name>
    <dbReference type="NCBI Taxonomy" id="326594"/>
    <lineage>
        <taxon>Eukaryota</taxon>
        <taxon>Metazoa</taxon>
        <taxon>Ecdysozoa</taxon>
        <taxon>Arthropoda</taxon>
        <taxon>Hexapoda</taxon>
        <taxon>Insecta</taxon>
        <taxon>Pterygota</taxon>
        <taxon>Neoptera</taxon>
        <taxon>Endopterygota</taxon>
        <taxon>Hymenoptera</taxon>
        <taxon>Apocrita</taxon>
        <taxon>Proctotrupomorpha</taxon>
        <taxon>Chalcidoidea</taxon>
        <taxon>Agaonidae</taxon>
        <taxon>Agaoninae</taxon>
        <taxon>Ceratosolen</taxon>
    </lineage>
</organism>
<sequence>MAKDNKVLLKEARDLLKQKEYLIVIKICKKILKEEKSNYNALIFMAAAMQEVEDLKNQLLIPLKKAIEIQPDNPTAWYGLLKFYEGQSDIAETWNELILIYNKLLTLYCDPTKLMHYLKALSINLLKLKDENALMESVDIICKLRDNENLDENVIKEINEILASILTQYPKLPRSFDEILEQILVSIVEAEDSINRHDYYKKYLKLLYKSEQYIKLLTEAIKMHKIFNQDIYPLEWICRVYSEYSITYYTYKDIDITVYYETLLDHDPESLLGYFAKAVYFYEIKNLIDARNILSHLVNVKSKWFHAWLLLSKIDIMLYCWEDAEIAALHAQKLIPEGSSCDLNNTINLLLLESLIKNSNRTKWKKAEAKFDELSDGSVKSSILRAHLYVLLRDPRAKDLINKLKDNPDTKVEAILLHAIDLLQQRHLEEAADVLGSILETSEVWLTLGKIHWEMADYGHSLMAFLKGIRADSNNWECLVYLGQYHQKHTKDYERSRKCFQKALQINPNSEEVGIGLSLVHKLLGKTEENIQFLTQLTNQGKGPKWALLQLGLQYLDQQDAIKAVSILRNAVKIDPTDSNCWECLADAYLARGAYLSALKSYERASELNLDSVYSMIQLSNIKLLIGQYDLAKSAFLNILEHHEHNVAALKGLAECYFKIGKEHALAQRLARARDDFQEAVDSITKCIMQRSDFLCNWKLLGDICCYITTLPEKYCFLNVISELIQSDTQEKTVLIERKELFSLATRCYCRGLNLSENSSLLWHDLAHCYLTQLHLDPSVDRNDIVLKCLAAAKEAVQINPSYWFHWNVLGVICMANEIKNYALAQHSFVMAIEIESNSVSWTNLGCLYLLLGDPYRANEAFSWAQRIDPAYINCWIGQAFIAENLSQKDALDLFQHATQLGYHHEAVTGYAHWVFKTLIDPDIKKDSLYTYVIEKMHAVTAASDGMQWYTVHFPCHPYASNAYGLLLERQKLYKSSAKQFVNGLKFVVDAKQKDMLNINLARVMVNQKFYDEAIKICMSVKEASFVSHCQLALSLFKAEHFKESYEAYEAALDWMDDSESNKAYVLCAMAAMAYMFQESNDAKTLLYQSVGIEPPIVSGLLALAALGMLDGDKMLTHLTLKDLKAHDNNPEYRNHIAKVMAYSYLIHNDMEGASRVFCKYIHRYPDSSELWTNLARILLIISDDSFNKCVSKALFLGRNSSNQHIAKITCMSSLSKLITSNSKIGLQSVLNTVHSFPDNINSWSNLISALLPRWSKTSQFNAHWLMVLASRVRNKLKCTRSMEQWLLKNEKQANDIAYS</sequence>
<accession>A0AAJ6YCR6</accession>
<dbReference type="GO" id="GO:0055087">
    <property type="term" value="C:Ski complex"/>
    <property type="evidence" value="ECO:0007669"/>
    <property type="project" value="InterPro"/>
</dbReference>
<evidence type="ECO:0000313" key="5">
    <source>
        <dbReference type="RefSeq" id="XP_011495670.1"/>
    </source>
</evidence>
<reference evidence="5" key="1">
    <citation type="submission" date="2025-08" db="UniProtKB">
        <authorList>
            <consortium name="RefSeq"/>
        </authorList>
    </citation>
    <scope>IDENTIFICATION</scope>
</reference>
<keyword evidence="1" id="KW-0677">Repeat</keyword>
<dbReference type="Pfam" id="PF13181">
    <property type="entry name" value="TPR_8"/>
    <property type="match status" value="1"/>
</dbReference>
<dbReference type="RefSeq" id="XP_011495670.1">
    <property type="nucleotide sequence ID" value="XM_011497368.1"/>
</dbReference>
<name>A0AAJ6YCR6_9HYME</name>